<dbReference type="InterPro" id="IPR029058">
    <property type="entry name" value="AB_hydrolase_fold"/>
</dbReference>
<dbReference type="PANTHER" id="PTHR22946">
    <property type="entry name" value="DIENELACTONE HYDROLASE DOMAIN-CONTAINING PROTEIN-RELATED"/>
    <property type="match status" value="1"/>
</dbReference>
<keyword evidence="1 3" id="KW-0378">Hydrolase</keyword>
<organism evidence="3 4">
    <name type="scientific">Clostridium punense</name>
    <dbReference type="NCBI Taxonomy" id="1054297"/>
    <lineage>
        <taxon>Bacteria</taxon>
        <taxon>Bacillati</taxon>
        <taxon>Bacillota</taxon>
        <taxon>Clostridia</taxon>
        <taxon>Eubacteriales</taxon>
        <taxon>Clostridiaceae</taxon>
        <taxon>Clostridium</taxon>
    </lineage>
</organism>
<dbReference type="RefSeq" id="WP_021281096.1">
    <property type="nucleotide sequence ID" value="NZ_JAGGLL010000027.1"/>
</dbReference>
<sequence length="255" mass="29257">MGWSVFQYENNFISTTREEANGIPFLKFRPKGYEGALPTVIFYHGWHSSKEFIRFNAMTIATFGYQIIVPDALHHGERDVIDYDNPGTIEKYLWKIILQSIRESRQFIDTIVNHHEADATRLGIMGSSMGAITAGGILVENPDVKCLIGLNGTFAWQEAIKRKYMPEPSEVDKELIRCYDPLNNRDKIKEKAILILHGVGDTSVPIETQRLFYNEVRPLYIKKPSNIQLIEVSNINHKITMGMMEDAVTWLKEHL</sequence>
<dbReference type="SUPFAM" id="SSF53474">
    <property type="entry name" value="alpha/beta-Hydrolases"/>
    <property type="match status" value="1"/>
</dbReference>
<evidence type="ECO:0000313" key="3">
    <source>
        <dbReference type="EMBL" id="MBP2023311.1"/>
    </source>
</evidence>
<comment type="caution">
    <text evidence="3">The sequence shown here is derived from an EMBL/GenBank/DDBJ whole genome shotgun (WGS) entry which is preliminary data.</text>
</comment>
<dbReference type="InterPro" id="IPR001375">
    <property type="entry name" value="Peptidase_S9_cat"/>
</dbReference>
<dbReference type="Gene3D" id="3.40.50.1820">
    <property type="entry name" value="alpha/beta hydrolase"/>
    <property type="match status" value="1"/>
</dbReference>
<name>A0ABS4K842_9CLOT</name>
<dbReference type="PANTHER" id="PTHR22946:SF9">
    <property type="entry name" value="POLYKETIDE TRANSFERASE AF380"/>
    <property type="match status" value="1"/>
</dbReference>
<evidence type="ECO:0000313" key="4">
    <source>
        <dbReference type="Proteomes" id="UP001519308"/>
    </source>
</evidence>
<dbReference type="InterPro" id="IPR050261">
    <property type="entry name" value="FrsA_esterase"/>
</dbReference>
<dbReference type="EMBL" id="JAGGLL010000027">
    <property type="protein sequence ID" value="MBP2023311.1"/>
    <property type="molecule type" value="Genomic_DNA"/>
</dbReference>
<evidence type="ECO:0000259" key="2">
    <source>
        <dbReference type="Pfam" id="PF00326"/>
    </source>
</evidence>
<evidence type="ECO:0000256" key="1">
    <source>
        <dbReference type="ARBA" id="ARBA00022801"/>
    </source>
</evidence>
<protein>
    <submittedName>
        <fullName evidence="3">Dienelactone hydrolase</fullName>
    </submittedName>
</protein>
<dbReference type="Pfam" id="PF00326">
    <property type="entry name" value="Peptidase_S9"/>
    <property type="match status" value="1"/>
</dbReference>
<dbReference type="GO" id="GO:0016787">
    <property type="term" value="F:hydrolase activity"/>
    <property type="evidence" value="ECO:0007669"/>
    <property type="project" value="UniProtKB-KW"/>
</dbReference>
<dbReference type="Proteomes" id="UP001519308">
    <property type="component" value="Unassembled WGS sequence"/>
</dbReference>
<accession>A0ABS4K842</accession>
<keyword evidence="4" id="KW-1185">Reference proteome</keyword>
<gene>
    <name evidence="3" type="ORF">J2Z44_003148</name>
</gene>
<reference evidence="3 4" key="1">
    <citation type="submission" date="2021-03" db="EMBL/GenBank/DDBJ databases">
        <title>Genomic Encyclopedia of Type Strains, Phase IV (KMG-IV): sequencing the most valuable type-strain genomes for metagenomic binning, comparative biology and taxonomic classification.</title>
        <authorList>
            <person name="Goeker M."/>
        </authorList>
    </citation>
    <scope>NUCLEOTIDE SEQUENCE [LARGE SCALE GENOMIC DNA]</scope>
    <source>
        <strain evidence="3 4">DSM 28650</strain>
    </source>
</reference>
<proteinExistence type="predicted"/>
<feature type="domain" description="Peptidase S9 prolyl oligopeptidase catalytic" evidence="2">
    <location>
        <begin position="108"/>
        <end position="241"/>
    </location>
</feature>